<dbReference type="OMA" id="MHEPQHQ"/>
<organism evidence="1 2">
    <name type="scientific">Paramecium octaurelia</name>
    <dbReference type="NCBI Taxonomy" id="43137"/>
    <lineage>
        <taxon>Eukaryota</taxon>
        <taxon>Sar</taxon>
        <taxon>Alveolata</taxon>
        <taxon>Ciliophora</taxon>
        <taxon>Intramacronucleata</taxon>
        <taxon>Oligohymenophorea</taxon>
        <taxon>Peniculida</taxon>
        <taxon>Parameciidae</taxon>
        <taxon>Paramecium</taxon>
    </lineage>
</organism>
<dbReference type="AlphaFoldDB" id="A0A8S1UDA4"/>
<gene>
    <name evidence="1" type="ORF">POCTA_138.1.T0430048</name>
</gene>
<dbReference type="OrthoDB" id="286314at2759"/>
<reference evidence="1" key="1">
    <citation type="submission" date="2021-01" db="EMBL/GenBank/DDBJ databases">
        <authorList>
            <consortium name="Genoscope - CEA"/>
            <person name="William W."/>
        </authorList>
    </citation>
    <scope>NUCLEOTIDE SEQUENCE</scope>
</reference>
<name>A0A8S1UDA4_PAROT</name>
<keyword evidence="2" id="KW-1185">Reference proteome</keyword>
<evidence type="ECO:0000313" key="1">
    <source>
        <dbReference type="EMBL" id="CAD8163211.1"/>
    </source>
</evidence>
<comment type="caution">
    <text evidence="1">The sequence shown here is derived from an EMBL/GenBank/DDBJ whole genome shotgun (WGS) entry which is preliminary data.</text>
</comment>
<evidence type="ECO:0000313" key="2">
    <source>
        <dbReference type="Proteomes" id="UP000683925"/>
    </source>
</evidence>
<protein>
    <submittedName>
        <fullName evidence="1">Uncharacterized protein</fullName>
    </submittedName>
</protein>
<dbReference type="Proteomes" id="UP000683925">
    <property type="component" value="Unassembled WGS sequence"/>
</dbReference>
<proteinExistence type="predicted"/>
<sequence>MCKQTLPIKRVKERSIKEAKQKVDQWRSLYKNGEIDANGQKIKYSLNKAAEKVGVPKKSLEDYRYLLKKAQGLVDFNNVGDKRMGFLRLLLKQKQLIKKRMSYDYQNIFIDERSRMHEPQHQNNFVDMIVEGDTVKQSRDNEYFDYSYVLPHVCPTNQQDEENFEKQVKTTNTDQECQNRQQILH</sequence>
<accession>A0A8S1UDA4</accession>
<dbReference type="EMBL" id="CAJJDP010000043">
    <property type="protein sequence ID" value="CAD8163211.1"/>
    <property type="molecule type" value="Genomic_DNA"/>
</dbReference>